<dbReference type="Proteomes" id="UP000196485">
    <property type="component" value="Unassembled WGS sequence"/>
</dbReference>
<keyword evidence="10 14" id="KW-1133">Transmembrane helix</keyword>
<protein>
    <submittedName>
        <fullName evidence="18">Putative tyrosine-protein kinase in cps region</fullName>
        <ecNumber evidence="18">2.7.10.-</ecNumber>
    </submittedName>
</protein>
<keyword evidence="5 18" id="KW-0808">Transferase</keyword>
<keyword evidence="19" id="KW-1185">Reference proteome</keyword>
<dbReference type="EMBL" id="FYAH01000001">
    <property type="protein sequence ID" value="SMY15454.1"/>
    <property type="molecule type" value="Genomic_DNA"/>
</dbReference>
<reference evidence="19" key="1">
    <citation type="submission" date="2017-06" db="EMBL/GenBank/DDBJ databases">
        <authorList>
            <person name="Rodrigo-Torres L."/>
            <person name="Arahal R. D."/>
            <person name="Lucena T."/>
        </authorList>
    </citation>
    <scope>NUCLEOTIDE SEQUENCE [LARGE SCALE GENOMIC DNA]</scope>
    <source>
        <strain evidence="19">type strain: CECT 9192</strain>
    </source>
</reference>
<keyword evidence="7" id="KW-0547">Nucleotide-binding</keyword>
<comment type="catalytic activity">
    <reaction evidence="13">
        <text>L-tyrosyl-[protein] + ATP = O-phospho-L-tyrosyl-[protein] + ADP + H(+)</text>
        <dbReference type="Rhea" id="RHEA:10596"/>
        <dbReference type="Rhea" id="RHEA-COMP:10136"/>
        <dbReference type="Rhea" id="RHEA-COMP:20101"/>
        <dbReference type="ChEBI" id="CHEBI:15378"/>
        <dbReference type="ChEBI" id="CHEBI:30616"/>
        <dbReference type="ChEBI" id="CHEBI:46858"/>
        <dbReference type="ChEBI" id="CHEBI:61978"/>
        <dbReference type="ChEBI" id="CHEBI:456216"/>
    </reaction>
</comment>
<evidence type="ECO:0000259" key="16">
    <source>
        <dbReference type="Pfam" id="PF13614"/>
    </source>
</evidence>
<evidence type="ECO:0000256" key="14">
    <source>
        <dbReference type="SAM" id="Phobius"/>
    </source>
</evidence>
<name>A0A1Y6KTS7_9GAMM</name>
<evidence type="ECO:0000256" key="3">
    <source>
        <dbReference type="ARBA" id="ARBA00022475"/>
    </source>
</evidence>
<dbReference type="InterPro" id="IPR027417">
    <property type="entry name" value="P-loop_NTPase"/>
</dbReference>
<dbReference type="InterPro" id="IPR025669">
    <property type="entry name" value="AAA_dom"/>
</dbReference>
<keyword evidence="9" id="KW-0067">ATP-binding</keyword>
<dbReference type="Pfam" id="PF13807">
    <property type="entry name" value="GNVR"/>
    <property type="match status" value="1"/>
</dbReference>
<dbReference type="Pfam" id="PF13614">
    <property type="entry name" value="AAA_31"/>
    <property type="match status" value="1"/>
</dbReference>
<evidence type="ECO:0000256" key="11">
    <source>
        <dbReference type="ARBA" id="ARBA00023136"/>
    </source>
</evidence>
<dbReference type="Gene3D" id="3.40.50.300">
    <property type="entry name" value="P-loop containing nucleotide triphosphate hydrolases"/>
    <property type="match status" value="1"/>
</dbReference>
<evidence type="ECO:0000256" key="5">
    <source>
        <dbReference type="ARBA" id="ARBA00022679"/>
    </source>
</evidence>
<keyword evidence="8 18" id="KW-0418">Kinase</keyword>
<evidence type="ECO:0000256" key="9">
    <source>
        <dbReference type="ARBA" id="ARBA00022840"/>
    </source>
</evidence>
<dbReference type="InterPro" id="IPR032807">
    <property type="entry name" value="GNVR"/>
</dbReference>
<evidence type="ECO:0000259" key="15">
    <source>
        <dbReference type="Pfam" id="PF02706"/>
    </source>
</evidence>
<dbReference type="PANTHER" id="PTHR32309">
    <property type="entry name" value="TYROSINE-PROTEIN KINASE"/>
    <property type="match status" value="1"/>
</dbReference>
<feature type="domain" description="AAA" evidence="16">
    <location>
        <begin position="527"/>
        <end position="652"/>
    </location>
</feature>
<evidence type="ECO:0000256" key="7">
    <source>
        <dbReference type="ARBA" id="ARBA00022741"/>
    </source>
</evidence>
<feature type="transmembrane region" description="Helical" evidence="14">
    <location>
        <begin position="25"/>
        <end position="44"/>
    </location>
</feature>
<keyword evidence="3" id="KW-1003">Cell membrane</keyword>
<dbReference type="CDD" id="cd05387">
    <property type="entry name" value="BY-kinase"/>
    <property type="match status" value="1"/>
</dbReference>
<evidence type="ECO:0000256" key="6">
    <source>
        <dbReference type="ARBA" id="ARBA00022692"/>
    </source>
</evidence>
<sequence length="704" mass="79068">MIDKDKDKDEIDFFEYVKIIKDNRWFIIFSMIFFIVVGVCYAKLSTPVYQANVIFKVDNDKSRISNLGQDIANLFSLSSSTVVETETIKSRKFLSQTIDDLDLQVVVTPRKKSFFKDVLSKLSHDPKKVNVGKLVVNNKKNDHFELIVTDAKLGYYTLVDELTNTQLKGQVGELEKTANYSILISSINAHNGDIFDINVLDQYQAAINLQAKLQVSEIGKPSLDGAAILQVSITGTDKEKIQEILANISKNYLMFNKKRYALEAAHSLAFLKAEIPLVKKRLIVSENKLEQYRENHGSVDLNVESKLALDSLANVENQLNQLVYQESSVATKYTKKHPIYIALIKKRQILLAEKARLSAKIDKFPTTQREVLRLSRVVKSDSLIYEQLKQKEQELSVVKRTAIGTATILDSAHSLTQPIKPKKTIIVIMFTFLGFILSTVIVLLRYMTIKGIISTREVNELGFEIYGNIPYSKNQSQLAKDENNKLLAISHDDDIAIEALRLLRANIYFLQKKMEANIVMLCSPDIGSGKSFITTNLATLFAKSRKKVLVIDADMKSGAIADLFSINTRVGLSNYLKGEVTLDEIINSSKLVDNLDVICCGDLVDNSSELLMTSKLESLITKVSSDYDIVIIDTPASLAASDSVLISEYCKLRLVVGYFSKTSTKEIMTLKKIFLKNDIDITGFIINGIDEKSSVNCEFSHYTK</sequence>
<evidence type="ECO:0000256" key="1">
    <source>
        <dbReference type="ARBA" id="ARBA00004429"/>
    </source>
</evidence>
<comment type="subcellular location">
    <subcellularLocation>
        <location evidence="1">Cell inner membrane</location>
        <topology evidence="1">Multi-pass membrane protein</topology>
    </subcellularLocation>
</comment>
<keyword evidence="4" id="KW-0997">Cell inner membrane</keyword>
<dbReference type="InterPro" id="IPR003856">
    <property type="entry name" value="LPS_length_determ_N"/>
</dbReference>
<dbReference type="NCBIfam" id="TIGR01007">
    <property type="entry name" value="eps_fam"/>
    <property type="match status" value="1"/>
</dbReference>
<evidence type="ECO:0000256" key="4">
    <source>
        <dbReference type="ARBA" id="ARBA00022519"/>
    </source>
</evidence>
<evidence type="ECO:0000256" key="8">
    <source>
        <dbReference type="ARBA" id="ARBA00022777"/>
    </source>
</evidence>
<keyword evidence="12" id="KW-0829">Tyrosine-protein kinase</keyword>
<dbReference type="EC" id="2.7.10.-" evidence="18"/>
<keyword evidence="11 14" id="KW-0472">Membrane</keyword>
<comment type="similarity">
    <text evidence="2">Belongs to the etk/wzc family.</text>
</comment>
<evidence type="ECO:0000256" key="13">
    <source>
        <dbReference type="ARBA" id="ARBA00053015"/>
    </source>
</evidence>
<proteinExistence type="inferred from homology"/>
<evidence type="ECO:0000259" key="17">
    <source>
        <dbReference type="Pfam" id="PF13807"/>
    </source>
</evidence>
<dbReference type="SUPFAM" id="SSF52540">
    <property type="entry name" value="P-loop containing nucleoside triphosphate hydrolases"/>
    <property type="match status" value="1"/>
</dbReference>
<dbReference type="PANTHER" id="PTHR32309:SF32">
    <property type="entry name" value="TYROSINE-PROTEIN KINASE ETK-RELATED"/>
    <property type="match status" value="1"/>
</dbReference>
<evidence type="ECO:0000256" key="10">
    <source>
        <dbReference type="ARBA" id="ARBA00022989"/>
    </source>
</evidence>
<evidence type="ECO:0000256" key="2">
    <source>
        <dbReference type="ARBA" id="ARBA00008883"/>
    </source>
</evidence>
<dbReference type="InterPro" id="IPR005702">
    <property type="entry name" value="Wzc-like_C"/>
</dbReference>
<feature type="transmembrane region" description="Helical" evidence="14">
    <location>
        <begin position="425"/>
        <end position="446"/>
    </location>
</feature>
<evidence type="ECO:0000256" key="12">
    <source>
        <dbReference type="ARBA" id="ARBA00023137"/>
    </source>
</evidence>
<dbReference type="Pfam" id="PF02706">
    <property type="entry name" value="Wzz"/>
    <property type="match status" value="1"/>
</dbReference>
<dbReference type="GO" id="GO:0005886">
    <property type="term" value="C:plasma membrane"/>
    <property type="evidence" value="ECO:0007669"/>
    <property type="project" value="UniProtKB-SubCell"/>
</dbReference>
<accession>A0A1Y6KTS7</accession>
<gene>
    <name evidence="18" type="ORF">PAQU9191_00677</name>
</gene>
<dbReference type="Pfam" id="PF23607">
    <property type="entry name" value="WZC_N"/>
    <property type="match status" value="1"/>
</dbReference>
<dbReference type="GO" id="GO:0004713">
    <property type="term" value="F:protein tyrosine kinase activity"/>
    <property type="evidence" value="ECO:0007669"/>
    <property type="project" value="UniProtKB-KW"/>
</dbReference>
<evidence type="ECO:0000313" key="19">
    <source>
        <dbReference type="Proteomes" id="UP000196485"/>
    </source>
</evidence>
<dbReference type="AlphaFoldDB" id="A0A1Y6KTS7"/>
<dbReference type="InterPro" id="IPR050445">
    <property type="entry name" value="Bact_polysacc_biosynth/exp"/>
</dbReference>
<dbReference type="RefSeq" id="WP_087819702.1">
    <property type="nucleotide sequence ID" value="NZ_FYAH01000001.1"/>
</dbReference>
<feature type="domain" description="Polysaccharide chain length determinant N-terminal" evidence="15">
    <location>
        <begin position="9"/>
        <end position="101"/>
    </location>
</feature>
<evidence type="ECO:0000313" key="18">
    <source>
        <dbReference type="EMBL" id="SMY15454.1"/>
    </source>
</evidence>
<keyword evidence="6 14" id="KW-0812">Transmembrane</keyword>
<feature type="domain" description="Tyrosine-protein kinase G-rich" evidence="17">
    <location>
        <begin position="367"/>
        <end position="447"/>
    </location>
</feature>
<organism evidence="18 19">
    <name type="scientific">Photobacterium aquimaris</name>
    <dbReference type="NCBI Taxonomy" id="512643"/>
    <lineage>
        <taxon>Bacteria</taxon>
        <taxon>Pseudomonadati</taxon>
        <taxon>Pseudomonadota</taxon>
        <taxon>Gammaproteobacteria</taxon>
        <taxon>Vibrionales</taxon>
        <taxon>Vibrionaceae</taxon>
        <taxon>Photobacterium</taxon>
    </lineage>
</organism>
<dbReference type="GO" id="GO:0005524">
    <property type="term" value="F:ATP binding"/>
    <property type="evidence" value="ECO:0007669"/>
    <property type="project" value="UniProtKB-KW"/>
</dbReference>